<evidence type="ECO:0000313" key="13">
    <source>
        <dbReference type="Proteomes" id="UP000253769"/>
    </source>
</evidence>
<evidence type="ECO:0000313" key="12">
    <source>
        <dbReference type="EMBL" id="RDE18205.1"/>
    </source>
</evidence>
<organism evidence="12 13">
    <name type="scientific">Motiliproteus coralliicola</name>
    <dbReference type="NCBI Taxonomy" id="2283196"/>
    <lineage>
        <taxon>Bacteria</taxon>
        <taxon>Pseudomonadati</taxon>
        <taxon>Pseudomonadota</taxon>
        <taxon>Gammaproteobacteria</taxon>
        <taxon>Oceanospirillales</taxon>
        <taxon>Oceanospirillaceae</taxon>
        <taxon>Motiliproteus</taxon>
    </lineage>
</organism>
<evidence type="ECO:0000256" key="7">
    <source>
        <dbReference type="ARBA" id="ARBA00023163"/>
    </source>
</evidence>
<evidence type="ECO:0000259" key="11">
    <source>
        <dbReference type="PROSITE" id="PS51755"/>
    </source>
</evidence>
<dbReference type="RefSeq" id="WP_114697326.1">
    <property type="nucleotide sequence ID" value="NZ_QQOH01000006.1"/>
</dbReference>
<dbReference type="PROSITE" id="PS51755">
    <property type="entry name" value="OMPR_PHOB"/>
    <property type="match status" value="1"/>
</dbReference>
<dbReference type="Gene3D" id="3.40.50.2300">
    <property type="match status" value="1"/>
</dbReference>
<protein>
    <submittedName>
        <fullName evidence="12">DNA-binding response regulator</fullName>
    </submittedName>
</protein>
<sequence length="239" mass="26901">MEKILLVDDDLELCQMLAEFMELEGFSVDQVHDGEQALQQAARQQYAVIILDVMMPTLNGFDTLKQLRGGSGDEARTPVLMMSARGEEVDRIVGLEIGADDYLPKPCSPRELVARIRAIIRRVALENGGSSNNDDNLLSYAGLKLNRQDFSASANDHPLALTQTEFRILECLLDHADRLVTKQNLTRYALNRNLGPYDRSIDMHLSNLRKKLSQTEGCHIQIQTVRGSGYRLFDRPRDA</sequence>
<comment type="subcellular location">
    <subcellularLocation>
        <location evidence="1">Cytoplasm</location>
    </subcellularLocation>
</comment>
<keyword evidence="5" id="KW-0805">Transcription regulation</keyword>
<comment type="caution">
    <text evidence="12">The sequence shown here is derived from an EMBL/GenBank/DDBJ whole genome shotgun (WGS) entry which is preliminary data.</text>
</comment>
<dbReference type="InterPro" id="IPR039420">
    <property type="entry name" value="WalR-like"/>
</dbReference>
<dbReference type="SMART" id="SM00862">
    <property type="entry name" value="Trans_reg_C"/>
    <property type="match status" value="1"/>
</dbReference>
<evidence type="ECO:0000256" key="3">
    <source>
        <dbReference type="ARBA" id="ARBA00022553"/>
    </source>
</evidence>
<dbReference type="GO" id="GO:0000156">
    <property type="term" value="F:phosphorelay response regulator activity"/>
    <property type="evidence" value="ECO:0007669"/>
    <property type="project" value="TreeGrafter"/>
</dbReference>
<accession>A0A369WFF8</accession>
<evidence type="ECO:0000256" key="8">
    <source>
        <dbReference type="PROSITE-ProRule" id="PRU00169"/>
    </source>
</evidence>
<evidence type="ECO:0000256" key="5">
    <source>
        <dbReference type="ARBA" id="ARBA00023015"/>
    </source>
</evidence>
<keyword evidence="6 9" id="KW-0238">DNA-binding</keyword>
<dbReference type="GO" id="GO:0005829">
    <property type="term" value="C:cytosol"/>
    <property type="evidence" value="ECO:0007669"/>
    <property type="project" value="TreeGrafter"/>
</dbReference>
<dbReference type="InterPro" id="IPR001867">
    <property type="entry name" value="OmpR/PhoB-type_DNA-bd"/>
</dbReference>
<dbReference type="InterPro" id="IPR036388">
    <property type="entry name" value="WH-like_DNA-bd_sf"/>
</dbReference>
<dbReference type="Gene3D" id="6.10.250.690">
    <property type="match status" value="1"/>
</dbReference>
<keyword evidence="4" id="KW-0902">Two-component regulatory system</keyword>
<dbReference type="SMART" id="SM00448">
    <property type="entry name" value="REC"/>
    <property type="match status" value="1"/>
</dbReference>
<evidence type="ECO:0000256" key="1">
    <source>
        <dbReference type="ARBA" id="ARBA00004496"/>
    </source>
</evidence>
<dbReference type="GO" id="GO:0000976">
    <property type="term" value="F:transcription cis-regulatory region binding"/>
    <property type="evidence" value="ECO:0007669"/>
    <property type="project" value="TreeGrafter"/>
</dbReference>
<feature type="domain" description="OmpR/PhoB-type" evidence="11">
    <location>
        <begin position="135"/>
        <end position="234"/>
    </location>
</feature>
<keyword evidence="2" id="KW-0963">Cytoplasm</keyword>
<dbReference type="AlphaFoldDB" id="A0A369WFF8"/>
<dbReference type="Pfam" id="PF00486">
    <property type="entry name" value="Trans_reg_C"/>
    <property type="match status" value="1"/>
</dbReference>
<dbReference type="InterPro" id="IPR001789">
    <property type="entry name" value="Sig_transdc_resp-reg_receiver"/>
</dbReference>
<evidence type="ECO:0000256" key="6">
    <source>
        <dbReference type="ARBA" id="ARBA00023125"/>
    </source>
</evidence>
<dbReference type="CDD" id="cd00383">
    <property type="entry name" value="trans_reg_C"/>
    <property type="match status" value="1"/>
</dbReference>
<dbReference type="Proteomes" id="UP000253769">
    <property type="component" value="Unassembled WGS sequence"/>
</dbReference>
<dbReference type="PROSITE" id="PS50110">
    <property type="entry name" value="RESPONSE_REGULATORY"/>
    <property type="match status" value="1"/>
</dbReference>
<dbReference type="Gene3D" id="1.10.10.10">
    <property type="entry name" value="Winged helix-like DNA-binding domain superfamily/Winged helix DNA-binding domain"/>
    <property type="match status" value="1"/>
</dbReference>
<evidence type="ECO:0000256" key="9">
    <source>
        <dbReference type="PROSITE-ProRule" id="PRU01091"/>
    </source>
</evidence>
<keyword evidence="13" id="KW-1185">Reference proteome</keyword>
<dbReference type="EMBL" id="QQOH01000006">
    <property type="protein sequence ID" value="RDE18205.1"/>
    <property type="molecule type" value="Genomic_DNA"/>
</dbReference>
<dbReference type="Pfam" id="PF00072">
    <property type="entry name" value="Response_reg"/>
    <property type="match status" value="1"/>
</dbReference>
<dbReference type="InterPro" id="IPR011006">
    <property type="entry name" value="CheY-like_superfamily"/>
</dbReference>
<dbReference type="PANTHER" id="PTHR48111:SF39">
    <property type="entry name" value="TRANSCRIPTIONAL REGULATORY PROTEIN CPXR"/>
    <property type="match status" value="1"/>
</dbReference>
<evidence type="ECO:0000259" key="10">
    <source>
        <dbReference type="PROSITE" id="PS50110"/>
    </source>
</evidence>
<keyword evidence="3 8" id="KW-0597">Phosphoprotein</keyword>
<dbReference type="OrthoDB" id="9802426at2"/>
<evidence type="ECO:0000256" key="2">
    <source>
        <dbReference type="ARBA" id="ARBA00022490"/>
    </source>
</evidence>
<dbReference type="GO" id="GO:0032993">
    <property type="term" value="C:protein-DNA complex"/>
    <property type="evidence" value="ECO:0007669"/>
    <property type="project" value="TreeGrafter"/>
</dbReference>
<name>A0A369WFF8_9GAMM</name>
<evidence type="ECO:0000256" key="4">
    <source>
        <dbReference type="ARBA" id="ARBA00023012"/>
    </source>
</evidence>
<feature type="DNA-binding region" description="OmpR/PhoB-type" evidence="9">
    <location>
        <begin position="135"/>
        <end position="234"/>
    </location>
</feature>
<gene>
    <name evidence="12" type="ORF">DV711_19115</name>
</gene>
<dbReference type="SUPFAM" id="SSF52172">
    <property type="entry name" value="CheY-like"/>
    <property type="match status" value="1"/>
</dbReference>
<proteinExistence type="predicted"/>
<dbReference type="PANTHER" id="PTHR48111">
    <property type="entry name" value="REGULATOR OF RPOS"/>
    <property type="match status" value="1"/>
</dbReference>
<dbReference type="GO" id="GO:0006355">
    <property type="term" value="P:regulation of DNA-templated transcription"/>
    <property type="evidence" value="ECO:0007669"/>
    <property type="project" value="InterPro"/>
</dbReference>
<feature type="modified residue" description="4-aspartylphosphate" evidence="8">
    <location>
        <position position="52"/>
    </location>
</feature>
<feature type="domain" description="Response regulatory" evidence="10">
    <location>
        <begin position="3"/>
        <end position="120"/>
    </location>
</feature>
<reference evidence="12 13" key="1">
    <citation type="submission" date="2018-07" db="EMBL/GenBank/DDBJ databases">
        <title>Motiliproteus coralliicola sp. nov., a bacterium isolated from Coral.</title>
        <authorList>
            <person name="Wang G."/>
        </authorList>
    </citation>
    <scope>NUCLEOTIDE SEQUENCE [LARGE SCALE GENOMIC DNA]</scope>
    <source>
        <strain evidence="12 13">C34</strain>
    </source>
</reference>
<keyword evidence="7" id="KW-0804">Transcription</keyword>